<comment type="similarity">
    <text evidence="2">Belongs to the oxygen-dependent FAD-linked oxidoreductase family.</text>
</comment>
<gene>
    <name evidence="7" type="ORF">DFJ67_5313</name>
</gene>
<evidence type="ECO:0000256" key="2">
    <source>
        <dbReference type="ARBA" id="ARBA00005466"/>
    </source>
</evidence>
<evidence type="ECO:0000313" key="7">
    <source>
        <dbReference type="EMBL" id="REF99279.1"/>
    </source>
</evidence>
<evidence type="ECO:0000256" key="1">
    <source>
        <dbReference type="ARBA" id="ARBA00001974"/>
    </source>
</evidence>
<dbReference type="SUPFAM" id="SSF56176">
    <property type="entry name" value="FAD-binding/transporter-associated domain-like"/>
    <property type="match status" value="1"/>
</dbReference>
<dbReference type="EMBL" id="QUMQ01000001">
    <property type="protein sequence ID" value="REF99279.1"/>
    <property type="molecule type" value="Genomic_DNA"/>
</dbReference>
<dbReference type="InterPro" id="IPR016167">
    <property type="entry name" value="FAD-bd_PCMH_sub1"/>
</dbReference>
<dbReference type="InterPro" id="IPR036318">
    <property type="entry name" value="FAD-bd_PCMH-like_sf"/>
</dbReference>
<dbReference type="InterPro" id="IPR012951">
    <property type="entry name" value="BBE"/>
</dbReference>
<dbReference type="Gene3D" id="3.40.462.20">
    <property type="match status" value="1"/>
</dbReference>
<keyword evidence="3" id="KW-0285">Flavoprotein</keyword>
<dbReference type="AlphaFoldDB" id="A0A3D9ZQY0"/>
<keyword evidence="4" id="KW-0274">FAD</keyword>
<dbReference type="GO" id="GO:0071949">
    <property type="term" value="F:FAD binding"/>
    <property type="evidence" value="ECO:0007669"/>
    <property type="project" value="InterPro"/>
</dbReference>
<dbReference type="Pfam" id="PF08031">
    <property type="entry name" value="BBE"/>
    <property type="match status" value="1"/>
</dbReference>
<protein>
    <submittedName>
        <fullName evidence="7">FAD/FMN-containing dehydrogenase</fullName>
    </submittedName>
</protein>
<keyword evidence="5" id="KW-0560">Oxidoreductase</keyword>
<comment type="cofactor">
    <cofactor evidence="1">
        <name>FAD</name>
        <dbReference type="ChEBI" id="CHEBI:57692"/>
    </cofactor>
</comment>
<dbReference type="Gene3D" id="3.30.43.10">
    <property type="entry name" value="Uridine Diphospho-n-acetylenolpyruvylglucosamine Reductase, domain 2"/>
    <property type="match status" value="1"/>
</dbReference>
<feature type="domain" description="FAD-binding PCMH-type" evidence="6">
    <location>
        <begin position="18"/>
        <end position="187"/>
    </location>
</feature>
<evidence type="ECO:0000256" key="3">
    <source>
        <dbReference type="ARBA" id="ARBA00022630"/>
    </source>
</evidence>
<dbReference type="InterPro" id="IPR050416">
    <property type="entry name" value="FAD-linked_Oxidoreductase"/>
</dbReference>
<dbReference type="InterPro" id="IPR016166">
    <property type="entry name" value="FAD-bd_PCMH"/>
</dbReference>
<evidence type="ECO:0000313" key="8">
    <source>
        <dbReference type="Proteomes" id="UP000256913"/>
    </source>
</evidence>
<dbReference type="Proteomes" id="UP000256913">
    <property type="component" value="Unassembled WGS sequence"/>
</dbReference>
<dbReference type="PANTHER" id="PTHR42973">
    <property type="entry name" value="BINDING OXIDOREDUCTASE, PUTATIVE (AFU_ORTHOLOGUE AFUA_1G17690)-RELATED"/>
    <property type="match status" value="1"/>
</dbReference>
<dbReference type="Pfam" id="PF01565">
    <property type="entry name" value="FAD_binding_4"/>
    <property type="match status" value="1"/>
</dbReference>
<keyword evidence="8" id="KW-1185">Reference proteome</keyword>
<proteinExistence type="inferred from homology"/>
<evidence type="ECO:0000256" key="5">
    <source>
        <dbReference type="ARBA" id="ARBA00023002"/>
    </source>
</evidence>
<dbReference type="InterPro" id="IPR016169">
    <property type="entry name" value="FAD-bd_PCMH_sub2"/>
</dbReference>
<evidence type="ECO:0000259" key="6">
    <source>
        <dbReference type="PROSITE" id="PS51387"/>
    </source>
</evidence>
<organism evidence="7 8">
    <name type="scientific">Asanoa ferruginea</name>
    <dbReference type="NCBI Taxonomy" id="53367"/>
    <lineage>
        <taxon>Bacteria</taxon>
        <taxon>Bacillati</taxon>
        <taxon>Actinomycetota</taxon>
        <taxon>Actinomycetes</taxon>
        <taxon>Micromonosporales</taxon>
        <taxon>Micromonosporaceae</taxon>
        <taxon>Asanoa</taxon>
    </lineage>
</organism>
<sequence length="441" mass="46404">MPGDERYAEDTATWNLAHTHRPAVVVGAACVADIQAAVRFAHAHNLATAVVATGHGAVLPADGAVLINLRRMDTVVIDADRRRATVGPAVEMQSLVDAAAAEGLAPLTGSSPNVGVVGFTLGGGLSPVLGRAHGYAADHVRSAEIVTADGELRTIDAQTEPDLFWAIRGGKGNFGVITSLTIDLFPVTRLYGGGLFYGGGHVGPVLNAYRKLAADAPDELTVSFAFLRLPPLPFVPMPLRGRFAVHVRVAYLGSATDGERLVADLRAAAPPLIDSVVEMPYSAVASIHADPVDPVPAYEVGCLLSDFPEKAADALVAAVGPGIDTPLVMIEVRQLGGALAREPRTPNAVDNRDAPFQLFAATVGAPGMEAAFWPALSQVVDTLAPWVTGRKQVNFLTAYDTTPEAVEQAYDPATYARLARIKAAYDPGNLFRINHNIPPRD</sequence>
<dbReference type="Gene3D" id="3.30.465.10">
    <property type="match status" value="1"/>
</dbReference>
<dbReference type="InterPro" id="IPR006094">
    <property type="entry name" value="Oxid_FAD_bind_N"/>
</dbReference>
<dbReference type="PROSITE" id="PS51387">
    <property type="entry name" value="FAD_PCMH"/>
    <property type="match status" value="1"/>
</dbReference>
<dbReference type="GO" id="GO:0016491">
    <property type="term" value="F:oxidoreductase activity"/>
    <property type="evidence" value="ECO:0007669"/>
    <property type="project" value="UniProtKB-KW"/>
</dbReference>
<reference evidence="7 8" key="1">
    <citation type="submission" date="2018-08" db="EMBL/GenBank/DDBJ databases">
        <title>Sequencing the genomes of 1000 actinobacteria strains.</title>
        <authorList>
            <person name="Klenk H.-P."/>
        </authorList>
    </citation>
    <scope>NUCLEOTIDE SEQUENCE [LARGE SCALE GENOMIC DNA]</scope>
    <source>
        <strain evidence="7 8">DSM 44099</strain>
    </source>
</reference>
<evidence type="ECO:0000256" key="4">
    <source>
        <dbReference type="ARBA" id="ARBA00022827"/>
    </source>
</evidence>
<accession>A0A3D9ZQY0</accession>
<comment type="caution">
    <text evidence="7">The sequence shown here is derived from an EMBL/GenBank/DDBJ whole genome shotgun (WGS) entry which is preliminary data.</text>
</comment>
<name>A0A3D9ZQY0_9ACTN</name>
<dbReference type="PANTHER" id="PTHR42973:SF39">
    <property type="entry name" value="FAD-BINDING PCMH-TYPE DOMAIN-CONTAINING PROTEIN"/>
    <property type="match status" value="1"/>
</dbReference>